<keyword evidence="3" id="KW-0479">Metal-binding</keyword>
<dbReference type="PANTHER" id="PTHR16222">
    <property type="entry name" value="ADP-RIBOSYLGLYCOHYDROLASE"/>
    <property type="match status" value="1"/>
</dbReference>
<evidence type="ECO:0000313" key="5">
    <source>
        <dbReference type="Proteomes" id="UP000306037"/>
    </source>
</evidence>
<comment type="caution">
    <text evidence="4">The sequence shown here is derived from an EMBL/GenBank/DDBJ whole genome shotgun (WGS) entry which is preliminary data.</text>
</comment>
<comment type="similarity">
    <text evidence="1">Belongs to the ADP-ribosylglycohydrolase family.</text>
</comment>
<dbReference type="Pfam" id="PF03747">
    <property type="entry name" value="ADP_ribosyl_GH"/>
    <property type="match status" value="1"/>
</dbReference>
<dbReference type="RefSeq" id="WP_137053337.1">
    <property type="nucleotide sequence ID" value="NZ_SZOM01000249.1"/>
</dbReference>
<evidence type="ECO:0000313" key="4">
    <source>
        <dbReference type="EMBL" id="TKH11346.1"/>
    </source>
</evidence>
<dbReference type="GO" id="GO:0016787">
    <property type="term" value="F:hydrolase activity"/>
    <property type="evidence" value="ECO:0007669"/>
    <property type="project" value="UniProtKB-KW"/>
</dbReference>
<organism evidence="4 5">
    <name type="scientific">Bacillus wiedmannii</name>
    <dbReference type="NCBI Taxonomy" id="1890302"/>
    <lineage>
        <taxon>Bacteria</taxon>
        <taxon>Bacillati</taxon>
        <taxon>Bacillota</taxon>
        <taxon>Bacilli</taxon>
        <taxon>Bacillales</taxon>
        <taxon>Bacillaceae</taxon>
        <taxon>Bacillus</taxon>
        <taxon>Bacillus cereus group</taxon>
    </lineage>
</organism>
<dbReference type="AlphaFoldDB" id="A0A4U2MK68"/>
<reference evidence="4 5" key="1">
    <citation type="journal article" date="2019" name="Environ. Microbiol.">
        <title>An active ?-lactamase is a part of an orchestrated cell wall stress resistance network of Bacillus subtilis and related rhizosphere species.</title>
        <authorList>
            <person name="Bucher T."/>
            <person name="Keren-Paz A."/>
            <person name="Hausser J."/>
            <person name="Olender T."/>
            <person name="Cytryn E."/>
            <person name="Kolodkin-Gal I."/>
        </authorList>
    </citation>
    <scope>NUCLEOTIDE SEQUENCE [LARGE SCALE GENOMIC DNA]</scope>
    <source>
        <strain evidence="4 5">I71</strain>
    </source>
</reference>
<gene>
    <name evidence="4" type="ORF">FC694_23985</name>
</gene>
<dbReference type="InterPro" id="IPR050792">
    <property type="entry name" value="ADP-ribosylglycohydrolase"/>
</dbReference>
<dbReference type="Gene3D" id="1.10.4080.10">
    <property type="entry name" value="ADP-ribosylation/Crystallin J1"/>
    <property type="match status" value="1"/>
</dbReference>
<proteinExistence type="inferred from homology"/>
<keyword evidence="2" id="KW-0378">Hydrolase</keyword>
<dbReference type="PANTHER" id="PTHR16222:SF24">
    <property type="entry name" value="ADP-RIBOSYLHYDROLASE ARH3"/>
    <property type="match status" value="1"/>
</dbReference>
<evidence type="ECO:0008006" key="6">
    <source>
        <dbReference type="Google" id="ProtNLM"/>
    </source>
</evidence>
<dbReference type="Proteomes" id="UP000306037">
    <property type="component" value="Unassembled WGS sequence"/>
</dbReference>
<evidence type="ECO:0000256" key="3">
    <source>
        <dbReference type="PIRSR" id="PIRSR605502-1"/>
    </source>
</evidence>
<protein>
    <recommendedName>
        <fullName evidence="6">ADP-ribosylglycohydrolase</fullName>
    </recommendedName>
</protein>
<feature type="binding site" evidence="3">
    <location>
        <position position="68"/>
    </location>
    <ligand>
        <name>Mg(2+)</name>
        <dbReference type="ChEBI" id="CHEBI:18420"/>
        <label>1</label>
    </ligand>
</feature>
<evidence type="ECO:0000256" key="2">
    <source>
        <dbReference type="ARBA" id="ARBA00022801"/>
    </source>
</evidence>
<dbReference type="InterPro" id="IPR005502">
    <property type="entry name" value="Ribosyl_crysJ1"/>
</dbReference>
<dbReference type="SUPFAM" id="SSF101478">
    <property type="entry name" value="ADP-ribosylglycohydrolase"/>
    <property type="match status" value="1"/>
</dbReference>
<name>A0A4U2MK68_9BACI</name>
<sequence length="245" mass="28435">MIRNKSERERTYHMIRNYALDGLMGLCVGDALGVPVEFQSRETLNIHPVLSMRGYGTYHQPPGSWSDDSSLTFILTQSLCHGYDLWDIADGFIRWFTLGEWTPRQEVFDIGISTREAILRLMNGSNPVEAGGKEAFSNGNGSLMRILPVVFYTLYWTDTRKRFQVVQEVSSLTHGHPISLLACSIYVEYVIQLMKTKSREIAYQNMKEVITRFYHFIQEDSFLKEREVSRREMNCLRTRDDRKPS</sequence>
<keyword evidence="3" id="KW-0460">Magnesium</keyword>
<accession>A0A4U2MK68</accession>
<dbReference type="GO" id="GO:0046872">
    <property type="term" value="F:metal ion binding"/>
    <property type="evidence" value="ECO:0007669"/>
    <property type="project" value="UniProtKB-KW"/>
</dbReference>
<feature type="binding site" evidence="3">
    <location>
        <position position="66"/>
    </location>
    <ligand>
        <name>Mg(2+)</name>
        <dbReference type="ChEBI" id="CHEBI:18420"/>
        <label>1</label>
    </ligand>
</feature>
<dbReference type="EMBL" id="SZOM01000249">
    <property type="protein sequence ID" value="TKH11346.1"/>
    <property type="molecule type" value="Genomic_DNA"/>
</dbReference>
<comment type="cofactor">
    <cofactor evidence="3">
        <name>Mg(2+)</name>
        <dbReference type="ChEBI" id="CHEBI:18420"/>
    </cofactor>
    <text evidence="3">Binds 2 magnesium ions per subunit.</text>
</comment>
<evidence type="ECO:0000256" key="1">
    <source>
        <dbReference type="ARBA" id="ARBA00010702"/>
    </source>
</evidence>
<dbReference type="InterPro" id="IPR036705">
    <property type="entry name" value="Ribosyl_crysJ1_sf"/>
</dbReference>
<feature type="binding site" evidence="3">
    <location>
        <position position="67"/>
    </location>
    <ligand>
        <name>Mg(2+)</name>
        <dbReference type="ChEBI" id="CHEBI:18420"/>
        <label>1</label>
    </ligand>
</feature>